<feature type="chain" id="PRO_5046461268" description="Glycoside hydrolase family 19 catalytic domain-containing protein" evidence="1">
    <location>
        <begin position="21"/>
        <end position="386"/>
    </location>
</feature>
<dbReference type="InterPro" id="IPR023346">
    <property type="entry name" value="Lysozyme-like_dom_sf"/>
</dbReference>
<dbReference type="InterPro" id="IPR000726">
    <property type="entry name" value="Glyco_hydro_19_cat"/>
</dbReference>
<protein>
    <recommendedName>
        <fullName evidence="2">Glycoside hydrolase family 19 catalytic domain-containing protein</fullName>
    </recommendedName>
</protein>
<dbReference type="Gene3D" id="1.10.530.10">
    <property type="match status" value="1"/>
</dbReference>
<organism evidence="3 4">
    <name type="scientific">Candidatus Magnetominusculus xianensis</name>
    <dbReference type="NCBI Taxonomy" id="1748249"/>
    <lineage>
        <taxon>Bacteria</taxon>
        <taxon>Pseudomonadati</taxon>
        <taxon>Nitrospirota</taxon>
        <taxon>Nitrospiria</taxon>
        <taxon>Nitrospirales</taxon>
        <taxon>Nitrospiraceae</taxon>
        <taxon>Candidatus Magnetominusculus</taxon>
    </lineage>
</organism>
<accession>A0ABR5SG32</accession>
<evidence type="ECO:0000256" key="1">
    <source>
        <dbReference type="SAM" id="SignalP"/>
    </source>
</evidence>
<name>A0ABR5SG32_9BACT</name>
<dbReference type="Pfam" id="PF00182">
    <property type="entry name" value="Glyco_hydro_19"/>
    <property type="match status" value="1"/>
</dbReference>
<dbReference type="PANTHER" id="PTHR22595">
    <property type="entry name" value="CHITINASE-RELATED"/>
    <property type="match status" value="1"/>
</dbReference>
<dbReference type="RefSeq" id="WP_085051963.1">
    <property type="nucleotide sequence ID" value="NZ_LNQR01000051.1"/>
</dbReference>
<evidence type="ECO:0000259" key="2">
    <source>
        <dbReference type="PROSITE" id="PS00774"/>
    </source>
</evidence>
<dbReference type="EMBL" id="LNQR01000051">
    <property type="protein sequence ID" value="KWT87415.1"/>
    <property type="molecule type" value="Genomic_DNA"/>
</dbReference>
<dbReference type="PROSITE" id="PS00774">
    <property type="entry name" value="CHITINASE_19_2"/>
    <property type="match status" value="1"/>
</dbReference>
<feature type="signal peptide" evidence="1">
    <location>
        <begin position="1"/>
        <end position="20"/>
    </location>
</feature>
<keyword evidence="4" id="KW-1185">Reference proteome</keyword>
<keyword evidence="1" id="KW-0732">Signal</keyword>
<dbReference type="PANTHER" id="PTHR22595:SF192">
    <property type="entry name" value="CHITIN-BINDING TYPE-1 DOMAIN-CONTAINING PROTEIN"/>
    <property type="match status" value="1"/>
</dbReference>
<proteinExistence type="predicted"/>
<gene>
    <name evidence="3" type="ORF">ASN18_1334</name>
</gene>
<feature type="domain" description="Glycoside hydrolase family 19 catalytic" evidence="2">
    <location>
        <begin position="281"/>
        <end position="291"/>
    </location>
</feature>
<sequence>MKYLLLVVVVLTMITGYAYADCSLPCGVEELITCAAQTNNMSAEDFYNKKLFMAANLDGFCKNPPAGSQDTQLQKDFFKSYCANAGSYYSYQNFINASKLFPDFGCAANTTKELRYKELANFFATVAQETTSALAKHTNDGLYWRYENGFLLGDNMTYHTPYYPEDNWVVATKNNTSPLLTYTGTLWYTSSGGAIVYNLKTSPMQISWGQVTLPSGYSQTTLNNDNITEPAYWIGMGATQLTKDAMMEFFGWYYQNLATGHPVDAADYKAFVKSYLNDGVLGFTGAFWYWMYRINGSGYRTIHQAVTDQNKLVCQDIAAVSRLVNGGCNHYNPGRVDYYQYFLGLFNITLTPVTGTYNVLINYVSTPTQLNSMICDSNLQAYCQVK</sequence>
<evidence type="ECO:0000313" key="3">
    <source>
        <dbReference type="EMBL" id="KWT87415.1"/>
    </source>
</evidence>
<dbReference type="Proteomes" id="UP000060487">
    <property type="component" value="Unassembled WGS sequence"/>
</dbReference>
<comment type="caution">
    <text evidence="3">The sequence shown here is derived from an EMBL/GenBank/DDBJ whole genome shotgun (WGS) entry which is preliminary data.</text>
</comment>
<dbReference type="SUPFAM" id="SSF53955">
    <property type="entry name" value="Lysozyme-like"/>
    <property type="match status" value="1"/>
</dbReference>
<reference evidence="3 4" key="1">
    <citation type="submission" date="2015-11" db="EMBL/GenBank/DDBJ databases">
        <authorList>
            <person name="Lin W."/>
        </authorList>
    </citation>
    <scope>NUCLEOTIDE SEQUENCE [LARGE SCALE GENOMIC DNA]</scope>
    <source>
        <strain evidence="3 4">HCH-1</strain>
    </source>
</reference>
<evidence type="ECO:0000313" key="4">
    <source>
        <dbReference type="Proteomes" id="UP000060487"/>
    </source>
</evidence>